<feature type="region of interest" description="Disordered" evidence="1">
    <location>
        <begin position="1"/>
        <end position="27"/>
    </location>
</feature>
<evidence type="ECO:0000313" key="2">
    <source>
        <dbReference type="EMBL" id="KAG2485779.1"/>
    </source>
</evidence>
<proteinExistence type="predicted"/>
<dbReference type="EMBL" id="JAEHOE010000122">
    <property type="protein sequence ID" value="KAG2485779.1"/>
    <property type="molecule type" value="Genomic_DNA"/>
</dbReference>
<gene>
    <name evidence="2" type="ORF">HYH03_015491</name>
</gene>
<organism evidence="2 3">
    <name type="scientific">Edaphochlamys debaryana</name>
    <dbReference type="NCBI Taxonomy" id="47281"/>
    <lineage>
        <taxon>Eukaryota</taxon>
        <taxon>Viridiplantae</taxon>
        <taxon>Chlorophyta</taxon>
        <taxon>core chlorophytes</taxon>
        <taxon>Chlorophyceae</taxon>
        <taxon>CS clade</taxon>
        <taxon>Chlamydomonadales</taxon>
        <taxon>Chlamydomonadales incertae sedis</taxon>
        <taxon>Edaphochlamys</taxon>
    </lineage>
</organism>
<protein>
    <submittedName>
        <fullName evidence="2">Uncharacterized protein</fullName>
    </submittedName>
</protein>
<evidence type="ECO:0000313" key="3">
    <source>
        <dbReference type="Proteomes" id="UP000612055"/>
    </source>
</evidence>
<dbReference type="AlphaFoldDB" id="A0A835XTQ8"/>
<comment type="caution">
    <text evidence="2">The sequence shown here is derived from an EMBL/GenBank/DDBJ whole genome shotgun (WGS) entry which is preliminary data.</text>
</comment>
<accession>A0A835XTQ8</accession>
<dbReference type="Proteomes" id="UP000612055">
    <property type="component" value="Unassembled WGS sequence"/>
</dbReference>
<feature type="region of interest" description="Disordered" evidence="1">
    <location>
        <begin position="426"/>
        <end position="450"/>
    </location>
</feature>
<evidence type="ECO:0000256" key="1">
    <source>
        <dbReference type="SAM" id="MobiDB-lite"/>
    </source>
</evidence>
<feature type="compositionally biased region" description="Low complexity" evidence="1">
    <location>
        <begin position="440"/>
        <end position="450"/>
    </location>
</feature>
<reference evidence="2" key="1">
    <citation type="journal article" date="2020" name="bioRxiv">
        <title>Comparative genomics of Chlamydomonas.</title>
        <authorList>
            <person name="Craig R.J."/>
            <person name="Hasan A.R."/>
            <person name="Ness R.W."/>
            <person name="Keightley P.D."/>
        </authorList>
    </citation>
    <scope>NUCLEOTIDE SEQUENCE</scope>
    <source>
        <strain evidence="2">CCAP 11/70</strain>
    </source>
</reference>
<sequence>MATVVPVRSAHSSSKSKSRRHREEDDEAVLEAGMAAASNPMVDGPVDGAEFTGDKATLAAKSFLDSFAPPHAGHGGALSRVGLELLEDEEELASLVLNKSLEPIVKSTAKKEQDKRTSGGSEGCCGCLKCPSCCSLDCCSLDCCSCLPCCKRPTAQAQASGGETAGAYTSNRYLVVVTNRRVVIREEDCSAQHTASAFHTAASASEGHGCCWYMWCWWVADGRGPGAGCLCGSTASGGVSASGNATATSAEKLIDERVYLTSDLKDVKFLMLEKRRVENTTTAASASNAVQAGCCAALCCGAPPAVMESSREEVHVESALVELDFRLTFVKKVGDYQGGGWDWFEGIKASHTEEHIHGTVTDPRHGHALRRALMTHQERLKASVPAATAVNVTPGPAAAAGSVGGMLGGLGSMLGGRDRAPAMGQGMAKAAAPGGGEAAAGGSAVPKAAE</sequence>
<name>A0A835XTQ8_9CHLO</name>
<keyword evidence="3" id="KW-1185">Reference proteome</keyword>